<keyword evidence="1" id="KW-1133">Transmembrane helix</keyword>
<dbReference type="Proteomes" id="UP000193411">
    <property type="component" value="Unassembled WGS sequence"/>
</dbReference>
<feature type="transmembrane region" description="Helical" evidence="1">
    <location>
        <begin position="12"/>
        <end position="31"/>
    </location>
</feature>
<dbReference type="AlphaFoldDB" id="A0A1Y2I384"/>
<name>A0A1Y2I384_9FUNG</name>
<comment type="caution">
    <text evidence="2">The sequence shown here is derived from an EMBL/GenBank/DDBJ whole genome shotgun (WGS) entry which is preliminary data.</text>
</comment>
<keyword evidence="1" id="KW-0812">Transmembrane</keyword>
<protein>
    <submittedName>
        <fullName evidence="2">Uncharacterized protein</fullName>
    </submittedName>
</protein>
<evidence type="ECO:0000313" key="2">
    <source>
        <dbReference type="EMBL" id="ORZ41325.1"/>
    </source>
</evidence>
<evidence type="ECO:0000313" key="3">
    <source>
        <dbReference type="Proteomes" id="UP000193411"/>
    </source>
</evidence>
<evidence type="ECO:0000256" key="1">
    <source>
        <dbReference type="SAM" id="Phobius"/>
    </source>
</evidence>
<organism evidence="2 3">
    <name type="scientific">Catenaria anguillulae PL171</name>
    <dbReference type="NCBI Taxonomy" id="765915"/>
    <lineage>
        <taxon>Eukaryota</taxon>
        <taxon>Fungi</taxon>
        <taxon>Fungi incertae sedis</taxon>
        <taxon>Blastocladiomycota</taxon>
        <taxon>Blastocladiomycetes</taxon>
        <taxon>Blastocladiales</taxon>
        <taxon>Catenariaceae</taxon>
        <taxon>Catenaria</taxon>
    </lineage>
</organism>
<accession>A0A1Y2I384</accession>
<keyword evidence="1" id="KW-0472">Membrane</keyword>
<proteinExistence type="predicted"/>
<dbReference type="EMBL" id="MCFL01000001">
    <property type="protein sequence ID" value="ORZ41325.1"/>
    <property type="molecule type" value="Genomic_DNA"/>
</dbReference>
<sequence length="99" mass="11697">MLVPRCLRVWSLYFCPFPIVLSFFLHFFFFLSSNLQQYPPFRGHHGPCDGDKHFVSCSLLTRTAKFTFLHLQISILLLDWTLQECKLISVVKKNHVHKD</sequence>
<reference evidence="2 3" key="1">
    <citation type="submission" date="2016-07" db="EMBL/GenBank/DDBJ databases">
        <title>Pervasive Adenine N6-methylation of Active Genes in Fungi.</title>
        <authorList>
            <consortium name="DOE Joint Genome Institute"/>
            <person name="Mondo S.J."/>
            <person name="Dannebaum R.O."/>
            <person name="Kuo R.C."/>
            <person name="Labutti K."/>
            <person name="Haridas S."/>
            <person name="Kuo A."/>
            <person name="Salamov A."/>
            <person name="Ahrendt S.R."/>
            <person name="Lipzen A."/>
            <person name="Sullivan W."/>
            <person name="Andreopoulos W.B."/>
            <person name="Clum A."/>
            <person name="Lindquist E."/>
            <person name="Daum C."/>
            <person name="Ramamoorthy G.K."/>
            <person name="Gryganskyi A."/>
            <person name="Culley D."/>
            <person name="Magnuson J.K."/>
            <person name="James T.Y."/>
            <person name="O'Malley M.A."/>
            <person name="Stajich J.E."/>
            <person name="Spatafora J.W."/>
            <person name="Visel A."/>
            <person name="Grigoriev I.V."/>
        </authorList>
    </citation>
    <scope>NUCLEOTIDE SEQUENCE [LARGE SCALE GENOMIC DNA]</scope>
    <source>
        <strain evidence="2 3">PL171</strain>
    </source>
</reference>
<gene>
    <name evidence="2" type="ORF">BCR44DRAFT_305255</name>
</gene>
<keyword evidence="3" id="KW-1185">Reference proteome</keyword>